<sequence>MTEIALATGPAGGAVLAPRRRFIALRRLAAHRSFQIGLCLVLLLAVAAIFAPVITGIDPSAMKVRLRFKPPSEAFPFGTDSFGRDVLTRVLYGARVSLWIGLVVAVMSGVCGAVIGVLAAQFRRLDAPLMRLMDALMSFPAILLALGITAALGPRMESVIIALTVAYVPAGARIVRASALVVRELDYVQAARIAGASDLRIMFRHILPNSVSPLLVQMTFVFAYSILAEAALSFLGVGVQPPTASWGNIIAEGRDYATEAWWVMLFPGLGISLAALGLNLLGDGLRDVLDPRLKSG</sequence>
<evidence type="ECO:0000256" key="8">
    <source>
        <dbReference type="ARBA" id="ARBA00023136"/>
    </source>
</evidence>
<feature type="domain" description="ABC transmembrane type-1" evidence="10">
    <location>
        <begin position="94"/>
        <end position="282"/>
    </location>
</feature>
<dbReference type="PROSITE" id="PS50928">
    <property type="entry name" value="ABC_TM1"/>
    <property type="match status" value="1"/>
</dbReference>
<evidence type="ECO:0000259" key="10">
    <source>
        <dbReference type="PROSITE" id="PS50928"/>
    </source>
</evidence>
<gene>
    <name evidence="11" type="ORF">FHP25_38575</name>
</gene>
<dbReference type="InterPro" id="IPR000515">
    <property type="entry name" value="MetI-like"/>
</dbReference>
<dbReference type="Proteomes" id="UP000321638">
    <property type="component" value="Unassembled WGS sequence"/>
</dbReference>
<evidence type="ECO:0000256" key="6">
    <source>
        <dbReference type="ARBA" id="ARBA00022927"/>
    </source>
</evidence>
<dbReference type="GO" id="GO:0015833">
    <property type="term" value="P:peptide transport"/>
    <property type="evidence" value="ECO:0007669"/>
    <property type="project" value="UniProtKB-KW"/>
</dbReference>
<feature type="transmembrane region" description="Helical" evidence="9">
    <location>
        <begin position="96"/>
        <end position="120"/>
    </location>
</feature>
<keyword evidence="4 9" id="KW-0812">Transmembrane</keyword>
<dbReference type="EMBL" id="VDUZ01000079">
    <property type="protein sequence ID" value="TXL69535.1"/>
    <property type="molecule type" value="Genomic_DNA"/>
</dbReference>
<dbReference type="RefSeq" id="WP_147852348.1">
    <property type="nucleotide sequence ID" value="NZ_VDUZ01000079.1"/>
</dbReference>
<dbReference type="Pfam" id="PF12911">
    <property type="entry name" value="OppC_N"/>
    <property type="match status" value="1"/>
</dbReference>
<comment type="caution">
    <text evidence="11">The sequence shown here is derived from an EMBL/GenBank/DDBJ whole genome shotgun (WGS) entry which is preliminary data.</text>
</comment>
<comment type="subcellular location">
    <subcellularLocation>
        <location evidence="1 9">Cell membrane</location>
        <topology evidence="1 9">Multi-pass membrane protein</topology>
    </subcellularLocation>
</comment>
<dbReference type="InterPro" id="IPR050366">
    <property type="entry name" value="BP-dependent_transpt_permease"/>
</dbReference>
<name>A0A5C8P7W3_9HYPH</name>
<evidence type="ECO:0000313" key="11">
    <source>
        <dbReference type="EMBL" id="TXL69535.1"/>
    </source>
</evidence>
<evidence type="ECO:0000256" key="1">
    <source>
        <dbReference type="ARBA" id="ARBA00004651"/>
    </source>
</evidence>
<evidence type="ECO:0000256" key="2">
    <source>
        <dbReference type="ARBA" id="ARBA00022448"/>
    </source>
</evidence>
<dbReference type="GO" id="GO:0005886">
    <property type="term" value="C:plasma membrane"/>
    <property type="evidence" value="ECO:0007669"/>
    <property type="project" value="UniProtKB-SubCell"/>
</dbReference>
<keyword evidence="3" id="KW-1003">Cell membrane</keyword>
<feature type="transmembrane region" description="Helical" evidence="9">
    <location>
        <begin position="132"/>
        <end position="152"/>
    </location>
</feature>
<keyword evidence="2 9" id="KW-0813">Transport</keyword>
<evidence type="ECO:0000313" key="12">
    <source>
        <dbReference type="Proteomes" id="UP000321638"/>
    </source>
</evidence>
<evidence type="ECO:0000256" key="5">
    <source>
        <dbReference type="ARBA" id="ARBA00022856"/>
    </source>
</evidence>
<dbReference type="GO" id="GO:0015031">
    <property type="term" value="P:protein transport"/>
    <property type="evidence" value="ECO:0007669"/>
    <property type="project" value="UniProtKB-KW"/>
</dbReference>
<protein>
    <submittedName>
        <fullName evidence="11">ABC transporter permease</fullName>
    </submittedName>
</protein>
<keyword evidence="12" id="KW-1185">Reference proteome</keyword>
<organism evidence="11 12">
    <name type="scientific">Vineibacter terrae</name>
    <dbReference type="NCBI Taxonomy" id="2586908"/>
    <lineage>
        <taxon>Bacteria</taxon>
        <taxon>Pseudomonadati</taxon>
        <taxon>Pseudomonadota</taxon>
        <taxon>Alphaproteobacteria</taxon>
        <taxon>Hyphomicrobiales</taxon>
        <taxon>Vineibacter</taxon>
    </lineage>
</organism>
<keyword evidence="7 9" id="KW-1133">Transmembrane helix</keyword>
<dbReference type="SUPFAM" id="SSF161098">
    <property type="entry name" value="MetI-like"/>
    <property type="match status" value="1"/>
</dbReference>
<dbReference type="Gene3D" id="1.10.3720.10">
    <property type="entry name" value="MetI-like"/>
    <property type="match status" value="1"/>
</dbReference>
<keyword evidence="8 9" id="KW-0472">Membrane</keyword>
<keyword evidence="5" id="KW-0571">Peptide transport</keyword>
<feature type="transmembrane region" description="Helical" evidence="9">
    <location>
        <begin position="36"/>
        <end position="57"/>
    </location>
</feature>
<feature type="transmembrane region" description="Helical" evidence="9">
    <location>
        <begin position="260"/>
        <end position="282"/>
    </location>
</feature>
<feature type="transmembrane region" description="Helical" evidence="9">
    <location>
        <begin position="214"/>
        <end position="240"/>
    </location>
</feature>
<dbReference type="AlphaFoldDB" id="A0A5C8P7W3"/>
<accession>A0A5C8P7W3</accession>
<evidence type="ECO:0000256" key="3">
    <source>
        <dbReference type="ARBA" id="ARBA00022475"/>
    </source>
</evidence>
<comment type="similarity">
    <text evidence="9">Belongs to the binding-protein-dependent transport system permease family.</text>
</comment>
<proteinExistence type="inferred from homology"/>
<dbReference type="CDD" id="cd06261">
    <property type="entry name" value="TM_PBP2"/>
    <property type="match status" value="1"/>
</dbReference>
<dbReference type="Pfam" id="PF00528">
    <property type="entry name" value="BPD_transp_1"/>
    <property type="match status" value="1"/>
</dbReference>
<dbReference type="GO" id="GO:0055085">
    <property type="term" value="P:transmembrane transport"/>
    <property type="evidence" value="ECO:0007669"/>
    <property type="project" value="InterPro"/>
</dbReference>
<dbReference type="PANTHER" id="PTHR43386">
    <property type="entry name" value="OLIGOPEPTIDE TRANSPORT SYSTEM PERMEASE PROTEIN APPC"/>
    <property type="match status" value="1"/>
</dbReference>
<dbReference type="PANTHER" id="PTHR43386:SF1">
    <property type="entry name" value="D,D-DIPEPTIDE TRANSPORT SYSTEM PERMEASE PROTEIN DDPC-RELATED"/>
    <property type="match status" value="1"/>
</dbReference>
<evidence type="ECO:0000256" key="9">
    <source>
        <dbReference type="RuleBase" id="RU363032"/>
    </source>
</evidence>
<dbReference type="InterPro" id="IPR025966">
    <property type="entry name" value="OppC_N"/>
</dbReference>
<dbReference type="InterPro" id="IPR035906">
    <property type="entry name" value="MetI-like_sf"/>
</dbReference>
<evidence type="ECO:0000256" key="7">
    <source>
        <dbReference type="ARBA" id="ARBA00022989"/>
    </source>
</evidence>
<keyword evidence="6" id="KW-0653">Protein transport</keyword>
<dbReference type="OrthoDB" id="9774870at2"/>
<evidence type="ECO:0000256" key="4">
    <source>
        <dbReference type="ARBA" id="ARBA00022692"/>
    </source>
</evidence>
<reference evidence="11 12" key="1">
    <citation type="submission" date="2019-06" db="EMBL/GenBank/DDBJ databases">
        <title>New taxonomy in bacterial strain CC-CFT640, isolated from vineyard.</title>
        <authorList>
            <person name="Lin S.-Y."/>
            <person name="Tsai C.-F."/>
            <person name="Young C.-C."/>
        </authorList>
    </citation>
    <scope>NUCLEOTIDE SEQUENCE [LARGE SCALE GENOMIC DNA]</scope>
    <source>
        <strain evidence="11 12">CC-CFT640</strain>
    </source>
</reference>